<name>A0A6V8LU71_9BACT</name>
<dbReference type="EMBL" id="BLTE01000006">
    <property type="protein sequence ID" value="GFK93878.1"/>
    <property type="molecule type" value="Genomic_DNA"/>
</dbReference>
<dbReference type="Proteomes" id="UP000494245">
    <property type="component" value="Unassembled WGS sequence"/>
</dbReference>
<gene>
    <name evidence="1" type="ORF">NNJEOMEG_01716</name>
</gene>
<reference evidence="1 2" key="2">
    <citation type="submission" date="2020-05" db="EMBL/GenBank/DDBJ databases">
        <title>Draft genome sequence of Desulfovibrio sp. strainFSS-1.</title>
        <authorList>
            <person name="Shimoshige H."/>
            <person name="Kobayashi H."/>
            <person name="Maekawa T."/>
        </authorList>
    </citation>
    <scope>NUCLEOTIDE SEQUENCE [LARGE SCALE GENOMIC DNA]</scope>
    <source>
        <strain evidence="1 2">SIID29052-01</strain>
    </source>
</reference>
<evidence type="ECO:0000313" key="2">
    <source>
        <dbReference type="Proteomes" id="UP000494245"/>
    </source>
</evidence>
<dbReference type="AlphaFoldDB" id="A0A6V8LU71"/>
<sequence>MSILYYISPRLANDSGQHIKDFEKMFMLLIHTSNIKKIFWFP</sequence>
<accession>A0A6V8LU71</accession>
<proteinExistence type="predicted"/>
<organism evidence="1 2">
    <name type="scientific">Fundidesulfovibrio magnetotacticus</name>
    <dbReference type="NCBI Taxonomy" id="2730080"/>
    <lineage>
        <taxon>Bacteria</taxon>
        <taxon>Pseudomonadati</taxon>
        <taxon>Thermodesulfobacteriota</taxon>
        <taxon>Desulfovibrionia</taxon>
        <taxon>Desulfovibrionales</taxon>
        <taxon>Desulfovibrionaceae</taxon>
        <taxon>Fundidesulfovibrio</taxon>
    </lineage>
</organism>
<comment type="caution">
    <text evidence="1">The sequence shown here is derived from an EMBL/GenBank/DDBJ whole genome shotgun (WGS) entry which is preliminary data.</text>
</comment>
<evidence type="ECO:0000313" key="1">
    <source>
        <dbReference type="EMBL" id="GFK93878.1"/>
    </source>
</evidence>
<reference evidence="1 2" key="1">
    <citation type="submission" date="2020-04" db="EMBL/GenBank/DDBJ databases">
        <authorList>
            <consortium name="Desulfovibrio sp. FSS-1 genome sequencing consortium"/>
            <person name="Shimoshige H."/>
            <person name="Kobayashi H."/>
            <person name="Maekawa T."/>
        </authorList>
    </citation>
    <scope>NUCLEOTIDE SEQUENCE [LARGE SCALE GENOMIC DNA]</scope>
    <source>
        <strain evidence="1 2">SIID29052-01</strain>
    </source>
</reference>
<keyword evidence="2" id="KW-1185">Reference proteome</keyword>
<protein>
    <submittedName>
        <fullName evidence="1">Uncharacterized protein</fullName>
    </submittedName>
</protein>